<proteinExistence type="predicted"/>
<dbReference type="PROSITE" id="PS00108">
    <property type="entry name" value="PROTEIN_KINASE_ST"/>
    <property type="match status" value="1"/>
</dbReference>
<feature type="domain" description="Protein kinase" evidence="2">
    <location>
        <begin position="73"/>
        <end position="342"/>
    </location>
</feature>
<dbReference type="GO" id="GO:0005524">
    <property type="term" value="F:ATP binding"/>
    <property type="evidence" value="ECO:0007669"/>
    <property type="project" value="InterPro"/>
</dbReference>
<evidence type="ECO:0000313" key="4">
    <source>
        <dbReference type="Proteomes" id="UP000736335"/>
    </source>
</evidence>
<keyword evidence="4" id="KW-1185">Reference proteome</keyword>
<accession>A0A9P6HAQ6</accession>
<dbReference type="InterPro" id="IPR000719">
    <property type="entry name" value="Prot_kinase_dom"/>
</dbReference>
<evidence type="ECO:0000259" key="2">
    <source>
        <dbReference type="PROSITE" id="PS50011"/>
    </source>
</evidence>
<evidence type="ECO:0000313" key="3">
    <source>
        <dbReference type="EMBL" id="KAF9781294.1"/>
    </source>
</evidence>
<dbReference type="EMBL" id="WIUZ02000014">
    <property type="protein sequence ID" value="KAF9781294.1"/>
    <property type="molecule type" value="Genomic_DNA"/>
</dbReference>
<dbReference type="InterPro" id="IPR027417">
    <property type="entry name" value="P-loop_NTPase"/>
</dbReference>
<organism evidence="3 4">
    <name type="scientific">Thelephora terrestris</name>
    <dbReference type="NCBI Taxonomy" id="56493"/>
    <lineage>
        <taxon>Eukaryota</taxon>
        <taxon>Fungi</taxon>
        <taxon>Dikarya</taxon>
        <taxon>Basidiomycota</taxon>
        <taxon>Agaricomycotina</taxon>
        <taxon>Agaricomycetes</taxon>
        <taxon>Thelephorales</taxon>
        <taxon>Thelephoraceae</taxon>
        <taxon>Thelephora</taxon>
    </lineage>
</organism>
<reference evidence="3" key="2">
    <citation type="submission" date="2020-11" db="EMBL/GenBank/DDBJ databases">
        <authorList>
            <consortium name="DOE Joint Genome Institute"/>
            <person name="Kuo A."/>
            <person name="Miyauchi S."/>
            <person name="Kiss E."/>
            <person name="Drula E."/>
            <person name="Kohler A."/>
            <person name="Sanchez-Garcia M."/>
            <person name="Andreopoulos B."/>
            <person name="Barry K.W."/>
            <person name="Bonito G."/>
            <person name="Buee M."/>
            <person name="Carver A."/>
            <person name="Chen C."/>
            <person name="Cichocki N."/>
            <person name="Clum A."/>
            <person name="Culley D."/>
            <person name="Crous P.W."/>
            <person name="Fauchery L."/>
            <person name="Girlanda M."/>
            <person name="Hayes R."/>
            <person name="Keri Z."/>
            <person name="Labutti K."/>
            <person name="Lipzen A."/>
            <person name="Lombard V."/>
            <person name="Magnuson J."/>
            <person name="Maillard F."/>
            <person name="Morin E."/>
            <person name="Murat C."/>
            <person name="Nolan M."/>
            <person name="Ohm R."/>
            <person name="Pangilinan J."/>
            <person name="Pereira M."/>
            <person name="Perotto S."/>
            <person name="Peter M."/>
            <person name="Riley R."/>
            <person name="Sitrit Y."/>
            <person name="Stielow B."/>
            <person name="Szollosi G."/>
            <person name="Zifcakova L."/>
            <person name="Stursova M."/>
            <person name="Spatafora J.W."/>
            <person name="Tedersoo L."/>
            <person name="Vaario L.-M."/>
            <person name="Yamada A."/>
            <person name="Yan M."/>
            <person name="Wang P."/>
            <person name="Xu J."/>
            <person name="Bruns T."/>
            <person name="Baldrian P."/>
            <person name="Vilgalys R."/>
            <person name="Henrissat B."/>
            <person name="Grigoriev I.V."/>
            <person name="Hibbett D."/>
            <person name="Nagy L.G."/>
            <person name="Martin F.M."/>
        </authorList>
    </citation>
    <scope>NUCLEOTIDE SEQUENCE</scope>
    <source>
        <strain evidence="3">UH-Tt-Lm1</strain>
    </source>
</reference>
<evidence type="ECO:0000256" key="1">
    <source>
        <dbReference type="SAM" id="MobiDB-lite"/>
    </source>
</evidence>
<sequence length="860" mass="95768">MVLTSLASQEGMNAALSLEGEDALTLVNILDQAFEAPGMSLDLRRRSVRILRRVCGLQTILPRSCILSENISKGGDIAWASGRFTDVWKGRNNGNLVCIKAFKTYGANLTRIKKLVAAPVPRTRDLATLSHPNVLPVLGISPKLFQLCMVSEWMIDGNILEFTSKHSEVNRLRLLGEAANGLQYLHLMDIFYSDLKPNNIVIDSNFRARLTDYGFSAIISDVNTVNPGSKTHYPVGTVRYMAPELLDPSGWNLDNSNPTKKSDVYAFGMVAYQVTTGLQPFAGAKDGVIIYGVITGERPSRPPGANDWLSDDVWNFISRCWSPSRDGRPDVEFAINALNDAADVVETRRVKLHSQDEDNSPRVSGPIIGDNDNQALVQVLPPAPKDWFSRITDEILDLTDQVASVALFGPIGVGKSFVARTVLDHGRTKAKFGENRYFMCFDDFANSPDVFMEHLSDAIHIDATQLRSRLQSSPSLIFLLDGVDSALDPPTPEAEEMYAMIEEFGSFEHICLVTTSRMYPDIHGFHRIEVPRPPEDGARDIFYTLCNLGRSPAMDTLVATLDFHSFSIELLARVICENNWDEQMLLEAWDDQTGVLKTDYYQRLKDTIEPVLRSPRIQGLGTTARDVLEAIASFQSGLEERQLEGIFRGTCGIREVVDILCRFSLVDRRNGVLKMLLPLQFYFLKSMIVLAETEEVIRWGPDCMAAQGVLPYSTRGPPEYLLLSSSPEHPTIRRPRREWIRRLPQVVKKSKYYVPDSSLTVPNLKLNSPIGLLALFGRLIAIKMQEGPASIVPTALREKPTESLPTASREDRADIPHAAAQDDHGNTSPGALQEDPGNTPLTAPQRQISLTPVAYEVDWW</sequence>
<dbReference type="InterPro" id="IPR051681">
    <property type="entry name" value="Ser/Thr_Kinases-Pseudokinases"/>
</dbReference>
<gene>
    <name evidence="3" type="ORF">BJ322DRAFT_1112004</name>
</gene>
<dbReference type="SUPFAM" id="SSF52540">
    <property type="entry name" value="P-loop containing nucleoside triphosphate hydrolases"/>
    <property type="match status" value="1"/>
</dbReference>
<dbReference type="PANTHER" id="PTHR44329">
    <property type="entry name" value="SERINE/THREONINE-PROTEIN KINASE TNNI3K-RELATED"/>
    <property type="match status" value="1"/>
</dbReference>
<dbReference type="Pfam" id="PF00069">
    <property type="entry name" value="Pkinase"/>
    <property type="match status" value="1"/>
</dbReference>
<dbReference type="PROSITE" id="PS50011">
    <property type="entry name" value="PROTEIN_KINASE_DOM"/>
    <property type="match status" value="1"/>
</dbReference>
<dbReference type="SUPFAM" id="SSF56112">
    <property type="entry name" value="Protein kinase-like (PK-like)"/>
    <property type="match status" value="1"/>
</dbReference>
<dbReference type="Gene3D" id="3.40.50.300">
    <property type="entry name" value="P-loop containing nucleotide triphosphate hydrolases"/>
    <property type="match status" value="1"/>
</dbReference>
<dbReference type="InterPro" id="IPR011009">
    <property type="entry name" value="Kinase-like_dom_sf"/>
</dbReference>
<dbReference type="Proteomes" id="UP000736335">
    <property type="component" value="Unassembled WGS sequence"/>
</dbReference>
<dbReference type="OrthoDB" id="10252171at2759"/>
<dbReference type="Gene3D" id="1.10.510.10">
    <property type="entry name" value="Transferase(Phosphotransferase) domain 1"/>
    <property type="match status" value="1"/>
</dbReference>
<dbReference type="GO" id="GO:0004674">
    <property type="term" value="F:protein serine/threonine kinase activity"/>
    <property type="evidence" value="ECO:0007669"/>
    <property type="project" value="TreeGrafter"/>
</dbReference>
<dbReference type="SMART" id="SM00220">
    <property type="entry name" value="S_TKc"/>
    <property type="match status" value="1"/>
</dbReference>
<name>A0A9P6HAQ6_9AGAM</name>
<dbReference type="InterPro" id="IPR008271">
    <property type="entry name" value="Ser/Thr_kinase_AS"/>
</dbReference>
<reference evidence="3" key="1">
    <citation type="journal article" date="2020" name="Nat. Commun.">
        <title>Large-scale genome sequencing of mycorrhizal fungi provides insights into the early evolution of symbiotic traits.</title>
        <authorList>
            <person name="Miyauchi S."/>
            <person name="Kiss E."/>
            <person name="Kuo A."/>
            <person name="Drula E."/>
            <person name="Kohler A."/>
            <person name="Sanchez-Garcia M."/>
            <person name="Morin E."/>
            <person name="Andreopoulos B."/>
            <person name="Barry K.W."/>
            <person name="Bonito G."/>
            <person name="Buee M."/>
            <person name="Carver A."/>
            <person name="Chen C."/>
            <person name="Cichocki N."/>
            <person name="Clum A."/>
            <person name="Culley D."/>
            <person name="Crous P.W."/>
            <person name="Fauchery L."/>
            <person name="Girlanda M."/>
            <person name="Hayes R.D."/>
            <person name="Keri Z."/>
            <person name="LaButti K."/>
            <person name="Lipzen A."/>
            <person name="Lombard V."/>
            <person name="Magnuson J."/>
            <person name="Maillard F."/>
            <person name="Murat C."/>
            <person name="Nolan M."/>
            <person name="Ohm R.A."/>
            <person name="Pangilinan J."/>
            <person name="Pereira M.F."/>
            <person name="Perotto S."/>
            <person name="Peter M."/>
            <person name="Pfister S."/>
            <person name="Riley R."/>
            <person name="Sitrit Y."/>
            <person name="Stielow J.B."/>
            <person name="Szollosi G."/>
            <person name="Zifcakova L."/>
            <person name="Stursova M."/>
            <person name="Spatafora J.W."/>
            <person name="Tedersoo L."/>
            <person name="Vaario L.M."/>
            <person name="Yamada A."/>
            <person name="Yan M."/>
            <person name="Wang P."/>
            <person name="Xu J."/>
            <person name="Bruns T."/>
            <person name="Baldrian P."/>
            <person name="Vilgalys R."/>
            <person name="Dunand C."/>
            <person name="Henrissat B."/>
            <person name="Grigoriev I.V."/>
            <person name="Hibbett D."/>
            <person name="Nagy L.G."/>
            <person name="Martin F.M."/>
        </authorList>
    </citation>
    <scope>NUCLEOTIDE SEQUENCE</scope>
    <source>
        <strain evidence="3">UH-Tt-Lm1</strain>
    </source>
</reference>
<comment type="caution">
    <text evidence="3">The sequence shown here is derived from an EMBL/GenBank/DDBJ whole genome shotgun (WGS) entry which is preliminary data.</text>
</comment>
<dbReference type="AlphaFoldDB" id="A0A9P6HAQ6"/>
<protein>
    <recommendedName>
        <fullName evidence="2">Protein kinase domain-containing protein</fullName>
    </recommendedName>
</protein>
<dbReference type="PANTHER" id="PTHR44329:SF214">
    <property type="entry name" value="PROTEIN KINASE DOMAIN-CONTAINING PROTEIN"/>
    <property type="match status" value="1"/>
</dbReference>
<feature type="region of interest" description="Disordered" evidence="1">
    <location>
        <begin position="819"/>
        <end position="847"/>
    </location>
</feature>